<dbReference type="InterPro" id="IPR050239">
    <property type="entry name" value="Sigma-70_RNA_pol_init_factors"/>
</dbReference>
<dbReference type="Proteomes" id="UP000019140">
    <property type="component" value="Unassembled WGS sequence"/>
</dbReference>
<dbReference type="PROSITE" id="PS00716">
    <property type="entry name" value="SIGMA70_2"/>
    <property type="match status" value="1"/>
</dbReference>
<name>W4M7K7_9BACT</name>
<dbReference type="InterPro" id="IPR013324">
    <property type="entry name" value="RNA_pol_sigma_r3/r4-like"/>
</dbReference>
<dbReference type="Pfam" id="PF04539">
    <property type="entry name" value="Sigma70_r3"/>
    <property type="match status" value="1"/>
</dbReference>
<dbReference type="InterPro" id="IPR000943">
    <property type="entry name" value="RNA_pol_sigma70"/>
</dbReference>
<dbReference type="PANTHER" id="PTHR30603:SF60">
    <property type="entry name" value="RNA POLYMERASE SIGMA FACTOR RPOD"/>
    <property type="match status" value="1"/>
</dbReference>
<evidence type="ECO:0000313" key="3">
    <source>
        <dbReference type="Proteomes" id="UP000019140"/>
    </source>
</evidence>
<dbReference type="GO" id="GO:0003700">
    <property type="term" value="F:DNA-binding transcription factor activity"/>
    <property type="evidence" value="ECO:0007669"/>
    <property type="project" value="InterPro"/>
</dbReference>
<accession>W4M7K7</accession>
<dbReference type="InterPro" id="IPR014284">
    <property type="entry name" value="RNA_pol_sigma-70_dom"/>
</dbReference>
<feature type="non-terminal residue" evidence="2">
    <location>
        <position position="1"/>
    </location>
</feature>
<dbReference type="EMBL" id="AZHX01000762">
    <property type="protein sequence ID" value="ETX06195.1"/>
    <property type="molecule type" value="Genomic_DNA"/>
</dbReference>
<keyword evidence="3" id="KW-1185">Reference proteome</keyword>
<dbReference type="PANTHER" id="PTHR30603">
    <property type="entry name" value="RNA POLYMERASE SIGMA FACTOR RPO"/>
    <property type="match status" value="1"/>
</dbReference>
<dbReference type="CDD" id="cd06171">
    <property type="entry name" value="Sigma70_r4"/>
    <property type="match status" value="1"/>
</dbReference>
<dbReference type="HOGENOM" id="CLU_1589824_0_0_7"/>
<evidence type="ECO:0000313" key="2">
    <source>
        <dbReference type="EMBL" id="ETX06195.1"/>
    </source>
</evidence>
<dbReference type="Pfam" id="PF04545">
    <property type="entry name" value="Sigma70_r4"/>
    <property type="match status" value="1"/>
</dbReference>
<sequence>CRTVRLPSHVVERKNKLRVAETKLWQVHKRVPNSHELSAELGWTPQEVEALQGTGQVMVRLHEPLSEDGKRFEETVEDEHGLEPDMAVEQQQLKQRVDDCLNGLPEREAQILRLRFGLGTDHAHSLKEIGDLYGLSRERIRQLETLALNKLRGSKGGTLLADFVNMT</sequence>
<reference evidence="2 3" key="1">
    <citation type="journal article" date="2014" name="Nature">
        <title>An environmental bacterial taxon with a large and distinct metabolic repertoire.</title>
        <authorList>
            <person name="Wilson M.C."/>
            <person name="Mori T."/>
            <person name="Ruckert C."/>
            <person name="Uria A.R."/>
            <person name="Helf M.J."/>
            <person name="Takada K."/>
            <person name="Gernert C."/>
            <person name="Steffens U.A."/>
            <person name="Heycke N."/>
            <person name="Schmitt S."/>
            <person name="Rinke C."/>
            <person name="Helfrich E.J."/>
            <person name="Brachmann A.O."/>
            <person name="Gurgui C."/>
            <person name="Wakimoto T."/>
            <person name="Kracht M."/>
            <person name="Crusemann M."/>
            <person name="Hentschel U."/>
            <person name="Abe I."/>
            <person name="Matsunaga S."/>
            <person name="Kalinowski J."/>
            <person name="Takeyama H."/>
            <person name="Piel J."/>
        </authorList>
    </citation>
    <scope>NUCLEOTIDE SEQUENCE [LARGE SCALE GENOMIC DNA]</scope>
    <source>
        <strain evidence="3">TSY2</strain>
    </source>
</reference>
<proteinExistence type="predicted"/>
<evidence type="ECO:0000259" key="1">
    <source>
        <dbReference type="PROSITE" id="PS00716"/>
    </source>
</evidence>
<organism evidence="2 3">
    <name type="scientific">Candidatus Entotheonella gemina</name>
    <dbReference type="NCBI Taxonomy" id="1429439"/>
    <lineage>
        <taxon>Bacteria</taxon>
        <taxon>Pseudomonadati</taxon>
        <taxon>Nitrospinota/Tectimicrobiota group</taxon>
        <taxon>Candidatus Tectimicrobiota</taxon>
        <taxon>Candidatus Entotheonellia</taxon>
        <taxon>Candidatus Entotheonellales</taxon>
        <taxon>Candidatus Entotheonellaceae</taxon>
        <taxon>Candidatus Entotheonella</taxon>
    </lineage>
</organism>
<dbReference type="InterPro" id="IPR007624">
    <property type="entry name" value="RNA_pol_sigma70_r3"/>
</dbReference>
<gene>
    <name evidence="2" type="ORF">ETSY2_18595</name>
</gene>
<dbReference type="NCBIfam" id="TIGR02937">
    <property type="entry name" value="sigma70-ECF"/>
    <property type="match status" value="1"/>
</dbReference>
<dbReference type="SUPFAM" id="SSF88659">
    <property type="entry name" value="Sigma3 and sigma4 domains of RNA polymerase sigma factors"/>
    <property type="match status" value="2"/>
</dbReference>
<comment type="caution">
    <text evidence="2">The sequence shown here is derived from an EMBL/GenBank/DDBJ whole genome shotgun (WGS) entry which is preliminary data.</text>
</comment>
<dbReference type="AlphaFoldDB" id="W4M7K7"/>
<feature type="domain" description="RNA polymerase sigma-70" evidence="1">
    <location>
        <begin position="125"/>
        <end position="151"/>
    </location>
</feature>
<dbReference type="GO" id="GO:0006352">
    <property type="term" value="P:DNA-templated transcription initiation"/>
    <property type="evidence" value="ECO:0007669"/>
    <property type="project" value="InterPro"/>
</dbReference>
<dbReference type="Gene3D" id="1.10.10.10">
    <property type="entry name" value="Winged helix-like DNA-binding domain superfamily/Winged helix DNA-binding domain"/>
    <property type="match status" value="2"/>
</dbReference>
<protein>
    <recommendedName>
        <fullName evidence="1">RNA polymerase sigma-70 domain-containing protein</fullName>
    </recommendedName>
</protein>
<dbReference type="PRINTS" id="PR00046">
    <property type="entry name" value="SIGMA70FCT"/>
</dbReference>
<dbReference type="InterPro" id="IPR036388">
    <property type="entry name" value="WH-like_DNA-bd_sf"/>
</dbReference>
<dbReference type="InterPro" id="IPR007630">
    <property type="entry name" value="RNA_pol_sigma70_r4"/>
</dbReference>